<keyword evidence="2" id="KW-1185">Reference proteome</keyword>
<dbReference type="OrthoDB" id="1652909at2"/>
<reference evidence="1 2" key="1">
    <citation type="submission" date="2018-06" db="EMBL/GenBank/DDBJ databases">
        <authorList>
            <consortium name="Pathogen Informatics"/>
            <person name="Doyle S."/>
        </authorList>
    </citation>
    <scope>NUCLEOTIDE SEQUENCE [LARGE SCALE GENOMIC DNA]</scope>
    <source>
        <strain evidence="1 2">NCTC12224</strain>
    </source>
</reference>
<dbReference type="AlphaFoldDB" id="A0A380K1A4"/>
<proteinExistence type="predicted"/>
<gene>
    <name evidence="1" type="ORF">NCTC12224_00036</name>
</gene>
<sequence length="423" mass="51124">MYAIKLRLDAKGYEEYLEKRFKIALRLKNKVVQYYNRQEHRRQSSDEYKALGEKQGHYAKLKEKYNETKDKAEKKALKSLISEMEKELKTEWIELNNSFNLANSKFVKYKELGQASYMYENYTKQGLIEWSTFEDIAVTVKQAYLKRRKQGKSKNFVPFTAYDNFSTMLYRKVNNNISEKGVLVGKRPNKVFFPFEFVADDEIRFTYALERHRLAFYKIKRVRDRWGRWNYWCVLTFDEAPYQHKRLHETGRVDIRIDVPYLKVYKDGDLVKEYDLNNDHGMSKRLSEYDRQLEHLRRINNPDNYNEDGTIKEGRHKWNYSNHYKKVANRRRSMWHKIGAYRKNRFGQIANEVLDLGDEFYINKKDFKKLQERRKYYNEKKEQKESTANKGKEILFNAPSELVSVFRTKLGYLDRELHEIDEA</sequence>
<dbReference type="EMBL" id="UHFN01000002">
    <property type="protein sequence ID" value="SUN57963.1"/>
    <property type="molecule type" value="Genomic_DNA"/>
</dbReference>
<protein>
    <submittedName>
        <fullName evidence="1">Uncharacterized protein</fullName>
    </submittedName>
</protein>
<dbReference type="Proteomes" id="UP000254924">
    <property type="component" value="Unassembled WGS sequence"/>
</dbReference>
<name>A0A380K1A4_9STRE</name>
<accession>A0A380K1A4</accession>
<organism evidence="1 2">
    <name type="scientific">Streptococcus hyointestinalis</name>
    <dbReference type="NCBI Taxonomy" id="1337"/>
    <lineage>
        <taxon>Bacteria</taxon>
        <taxon>Bacillati</taxon>
        <taxon>Bacillota</taxon>
        <taxon>Bacilli</taxon>
        <taxon>Lactobacillales</taxon>
        <taxon>Streptococcaceae</taxon>
        <taxon>Streptococcus</taxon>
    </lineage>
</organism>
<evidence type="ECO:0000313" key="2">
    <source>
        <dbReference type="Proteomes" id="UP000254924"/>
    </source>
</evidence>
<evidence type="ECO:0000313" key="1">
    <source>
        <dbReference type="EMBL" id="SUN57963.1"/>
    </source>
</evidence>